<reference evidence="1" key="1">
    <citation type="journal article" date="2014" name="Front. Microbiol.">
        <title>High frequency of phylogenetically diverse reductive dehalogenase-homologous genes in deep subseafloor sedimentary metagenomes.</title>
        <authorList>
            <person name="Kawai M."/>
            <person name="Futagami T."/>
            <person name="Toyoda A."/>
            <person name="Takaki Y."/>
            <person name="Nishi S."/>
            <person name="Hori S."/>
            <person name="Arai W."/>
            <person name="Tsubouchi T."/>
            <person name="Morono Y."/>
            <person name="Uchiyama I."/>
            <person name="Ito T."/>
            <person name="Fujiyama A."/>
            <person name="Inagaki F."/>
            <person name="Takami H."/>
        </authorList>
    </citation>
    <scope>NUCLEOTIDE SEQUENCE</scope>
    <source>
        <strain evidence="1">Expedition CK06-06</strain>
    </source>
</reference>
<gene>
    <name evidence="1" type="ORF">S03H2_51792</name>
</gene>
<evidence type="ECO:0000313" key="1">
    <source>
        <dbReference type="EMBL" id="GAH62243.1"/>
    </source>
</evidence>
<name>X1IXH2_9ZZZZ</name>
<dbReference type="EMBL" id="BARU01032881">
    <property type="protein sequence ID" value="GAH62243.1"/>
    <property type="molecule type" value="Genomic_DNA"/>
</dbReference>
<proteinExistence type="predicted"/>
<organism evidence="1">
    <name type="scientific">marine sediment metagenome</name>
    <dbReference type="NCBI Taxonomy" id="412755"/>
    <lineage>
        <taxon>unclassified sequences</taxon>
        <taxon>metagenomes</taxon>
        <taxon>ecological metagenomes</taxon>
    </lineage>
</organism>
<dbReference type="AlphaFoldDB" id="X1IXH2"/>
<accession>X1IXH2</accession>
<feature type="non-terminal residue" evidence="1">
    <location>
        <position position="1"/>
    </location>
</feature>
<comment type="caution">
    <text evidence="1">The sequence shown here is derived from an EMBL/GenBank/DDBJ whole genome shotgun (WGS) entry which is preliminary data.</text>
</comment>
<sequence length="35" mass="3832">DTGLAAEWRDQVGHELARGLRRHIGADQPLEPVPA</sequence>
<protein>
    <submittedName>
        <fullName evidence="1">Uncharacterized protein</fullName>
    </submittedName>
</protein>